<dbReference type="EMBL" id="QPIZ01000003">
    <property type="protein sequence ID" value="RCW38643.1"/>
    <property type="molecule type" value="Genomic_DNA"/>
</dbReference>
<comment type="caution">
    <text evidence="3">The sequence shown here is derived from an EMBL/GenBank/DDBJ whole genome shotgun (WGS) entry which is preliminary data.</text>
</comment>
<dbReference type="STRING" id="1168289.GCA_000259075_01047"/>
<reference evidence="3 4" key="1">
    <citation type="submission" date="2018-07" db="EMBL/GenBank/DDBJ databases">
        <title>Freshwater and sediment microbial communities from various areas in North America, analyzing microbe dynamics in response to fracking.</title>
        <authorList>
            <person name="Lamendella R."/>
        </authorList>
    </citation>
    <scope>NUCLEOTIDE SEQUENCE [LARGE SCALE GENOMIC DNA]</scope>
    <source>
        <strain evidence="3 4">160A</strain>
    </source>
</reference>
<dbReference type="SUPFAM" id="SSF89392">
    <property type="entry name" value="Prokaryotic lipoproteins and lipoprotein localization factors"/>
    <property type="match status" value="1"/>
</dbReference>
<dbReference type="InterPro" id="IPR029046">
    <property type="entry name" value="LolA/LolB/LppX"/>
</dbReference>
<dbReference type="PANTHER" id="PTHR35869:SF1">
    <property type="entry name" value="OUTER-MEMBRANE LIPOPROTEIN CARRIER PROTEIN"/>
    <property type="match status" value="1"/>
</dbReference>
<evidence type="ECO:0000256" key="1">
    <source>
        <dbReference type="ARBA" id="ARBA00022729"/>
    </source>
</evidence>
<dbReference type="Gene3D" id="2.50.20.10">
    <property type="entry name" value="Lipoprotein localisation LolA/LolB/LppX"/>
    <property type="match status" value="1"/>
</dbReference>
<dbReference type="Proteomes" id="UP000252733">
    <property type="component" value="Unassembled WGS sequence"/>
</dbReference>
<sequence length="218" mass="24755">MKKFIKLLSITLLFTSATLQAQSPEVLKAKEILDKVSEVTKSYSSIKADFTFTLENKQADIEDSYDGTILISGNKYKADVMNAESYFDGETLWTYLTEVGEVNISTPDPNDEMSLSPSNIFSIHEDGFRYIFAGEEVSDGKQIQIVDLFPEDRNKPFSRIKLYVNKANNHISKIMQIGKDGNNYIIEINKMETNVPAEESQFVFNTEEHPDVDVIDLR</sequence>
<accession>A0A2T0XM93</accession>
<organism evidence="3 4">
    <name type="scientific">Marinilabilia salmonicolor</name>
    <dbReference type="NCBI Taxonomy" id="989"/>
    <lineage>
        <taxon>Bacteria</taxon>
        <taxon>Pseudomonadati</taxon>
        <taxon>Bacteroidota</taxon>
        <taxon>Bacteroidia</taxon>
        <taxon>Marinilabiliales</taxon>
        <taxon>Marinilabiliaceae</taxon>
        <taxon>Marinilabilia</taxon>
    </lineage>
</organism>
<dbReference type="OrthoDB" id="9810685at2"/>
<dbReference type="Pfam" id="PF16584">
    <property type="entry name" value="LolA_2"/>
    <property type="match status" value="1"/>
</dbReference>
<dbReference type="AlphaFoldDB" id="A0A2T0XM93"/>
<dbReference type="InterPro" id="IPR004564">
    <property type="entry name" value="OM_lipoprot_carrier_LolA-like"/>
</dbReference>
<keyword evidence="3" id="KW-0449">Lipoprotein</keyword>
<evidence type="ECO:0000256" key="2">
    <source>
        <dbReference type="SAM" id="SignalP"/>
    </source>
</evidence>
<protein>
    <submittedName>
        <fullName evidence="3">Outer membrane lipoprotein-sorting protein</fullName>
    </submittedName>
</protein>
<dbReference type="RefSeq" id="WP_106153013.1">
    <property type="nucleotide sequence ID" value="NZ_PVTS01000007.1"/>
</dbReference>
<keyword evidence="4" id="KW-1185">Reference proteome</keyword>
<dbReference type="PANTHER" id="PTHR35869">
    <property type="entry name" value="OUTER-MEMBRANE LIPOPROTEIN CARRIER PROTEIN"/>
    <property type="match status" value="1"/>
</dbReference>
<proteinExistence type="predicted"/>
<feature type="chain" id="PRO_5030056670" evidence="2">
    <location>
        <begin position="22"/>
        <end position="218"/>
    </location>
</feature>
<name>A0A2T0XM93_9BACT</name>
<evidence type="ECO:0000313" key="4">
    <source>
        <dbReference type="Proteomes" id="UP000252733"/>
    </source>
</evidence>
<keyword evidence="1 2" id="KW-0732">Signal</keyword>
<gene>
    <name evidence="3" type="ORF">DFO77_103112</name>
</gene>
<evidence type="ECO:0000313" key="3">
    <source>
        <dbReference type="EMBL" id="RCW38643.1"/>
    </source>
</evidence>
<feature type="signal peptide" evidence="2">
    <location>
        <begin position="1"/>
        <end position="21"/>
    </location>
</feature>
<dbReference type="CDD" id="cd16325">
    <property type="entry name" value="LolA"/>
    <property type="match status" value="1"/>
</dbReference>